<dbReference type="Pfam" id="PF13855">
    <property type="entry name" value="LRR_8"/>
    <property type="match status" value="1"/>
</dbReference>
<dbReference type="PROSITE" id="PS50104">
    <property type="entry name" value="TIR"/>
    <property type="match status" value="1"/>
</dbReference>
<dbReference type="SUPFAM" id="SSF52058">
    <property type="entry name" value="L domain-like"/>
    <property type="match status" value="1"/>
</dbReference>
<evidence type="ECO:0000256" key="3">
    <source>
        <dbReference type="ARBA" id="ARBA00023027"/>
    </source>
</evidence>
<keyword evidence="3" id="KW-0520">NAD</keyword>
<dbReference type="InterPro" id="IPR003591">
    <property type="entry name" value="Leu-rich_rpt_typical-subtyp"/>
</dbReference>
<dbReference type="AlphaFoldDB" id="A0AAN7GDP4"/>
<dbReference type="InterPro" id="IPR035897">
    <property type="entry name" value="Toll_tir_struct_dom_sf"/>
</dbReference>
<comment type="caution">
    <text evidence="6">The sequence shown here is derived from an EMBL/GenBank/DDBJ whole genome shotgun (WGS) entry which is preliminary data.</text>
</comment>
<reference evidence="6 7" key="1">
    <citation type="journal article" date="2023" name="G3 (Bethesda)">
        <title>A haplotype-resolved chromosome-scale genome for Quercus rubra L. provides insights into the genetics of adaptive traits for red oak species.</title>
        <authorList>
            <person name="Kapoor B."/>
            <person name="Jenkins J."/>
            <person name="Schmutz J."/>
            <person name="Zhebentyayeva T."/>
            <person name="Kuelheim C."/>
            <person name="Coggeshall M."/>
            <person name="Heim C."/>
            <person name="Lasky J.R."/>
            <person name="Leites L."/>
            <person name="Islam-Faridi N."/>
            <person name="Romero-Severson J."/>
            <person name="DeLeo V.L."/>
            <person name="Lucas S.M."/>
            <person name="Lazic D."/>
            <person name="Gailing O."/>
            <person name="Carlson J."/>
            <person name="Staton M."/>
        </authorList>
    </citation>
    <scope>NUCLEOTIDE SEQUENCE [LARGE SCALE GENOMIC DNA]</scope>
    <source>
        <strain evidence="6">Pseudo-F2</strain>
    </source>
</reference>
<feature type="non-terminal residue" evidence="6">
    <location>
        <position position="935"/>
    </location>
</feature>
<accession>A0AAN7GDP4</accession>
<sequence>MASTSSKTPSLSLPSSSSSISGSNYDVFLSFRGEDTRHGFTDHLYEAFRLRGIEAFRDSEKLQLGQEIASELIQAIENSHYAIVVFSEKYADSRWCLDELSEIVECKRKKGLKVVPVFYHVDPSDVRKQTGPFEKAFDEHQKNDRINREKIHKWKDAMTVMGNLSGEHLLPHQSSEATAIQEIIQRISPELDHKSSIVSEHLVGMDSRVKEMLDLCMCEGLDCVHFVGICGMGGIGKTTLAQEIYGRIRSRFDACSFLENVREKTKSEGLVSLQKILLSKIIGIERKIYDVYEGINVIGTRLRNKKVLIVLDDVNEEEQLEALAGNGGWFGLGSIIIVTSRDRDLLIRHGVKHIYEARELNEDEALELFSWNAFEKPHPEQNYADLSMEFVRHASGLPLALNILGSSLVDRTPNAWISFRDKLVKNLDKGIMNILKISYSGLDVAQQELFLDIACFFKGEQLHCVRDTLKSLGHYPDFDICVLMDKSLITIASNETLSMHDLLQEMGQDIVRGEPPKEPGQRSRLWCYEDILHVLKNNTGTESVEGIVLKMPVVENEPFSAKVFSKMKNLRFLKIGCELFKRGLSYLPNELRVIDWLEYPLKSMPTNFQPIKLVELRMHCSGIKKLWEGIMILKELKLIDLSDSQKLIKIPNLSGASKLEKLILRSCTSLCKIHASVGDLKKLIQLDLKGCKNLSSLPNTICKKRLRLQLFSLSSFSSLFLHLCSLLSTDPKDISSLSSFSEELNVSGTAIGLSLSFTRLKNLKKLSVGGCAFPLSEPSKKLLNSPDPHGDGMLTQTLSSLSSLTYLNLSYCNLQRVPDAIGCCLSSLNHLNLKGNKFDRLPENIIRLSNLEGLYVSGCKDLVFLPELPLSIKYIGAEGCTSLETLTFRPEDIFSPHLYLINCVKLIENQSFGDMFSTMLARYIQRPDDLGYQNF</sequence>
<dbReference type="GO" id="GO:0006952">
    <property type="term" value="P:defense response"/>
    <property type="evidence" value="ECO:0007669"/>
    <property type="project" value="InterPro"/>
</dbReference>
<dbReference type="Pfam" id="PF01582">
    <property type="entry name" value="TIR"/>
    <property type="match status" value="1"/>
</dbReference>
<dbReference type="EMBL" id="JAXUIC010000001">
    <property type="protein sequence ID" value="KAK4607971.1"/>
    <property type="molecule type" value="Genomic_DNA"/>
</dbReference>
<feature type="domain" description="TIR" evidence="5">
    <location>
        <begin position="23"/>
        <end position="191"/>
    </location>
</feature>
<organism evidence="6 7">
    <name type="scientific">Quercus rubra</name>
    <name type="common">Northern red oak</name>
    <name type="synonym">Quercus borealis</name>
    <dbReference type="NCBI Taxonomy" id="3512"/>
    <lineage>
        <taxon>Eukaryota</taxon>
        <taxon>Viridiplantae</taxon>
        <taxon>Streptophyta</taxon>
        <taxon>Embryophyta</taxon>
        <taxon>Tracheophyta</taxon>
        <taxon>Spermatophyta</taxon>
        <taxon>Magnoliopsida</taxon>
        <taxon>eudicotyledons</taxon>
        <taxon>Gunneridae</taxon>
        <taxon>Pentapetalae</taxon>
        <taxon>rosids</taxon>
        <taxon>fabids</taxon>
        <taxon>Fagales</taxon>
        <taxon>Fagaceae</taxon>
        <taxon>Quercus</taxon>
    </lineage>
</organism>
<gene>
    <name evidence="6" type="ORF">RGQ29_001692</name>
</gene>
<evidence type="ECO:0000256" key="1">
    <source>
        <dbReference type="ARBA" id="ARBA00022614"/>
    </source>
</evidence>
<keyword evidence="7" id="KW-1185">Reference proteome</keyword>
<dbReference type="Pfam" id="PF07725">
    <property type="entry name" value="LRR_3"/>
    <property type="match status" value="1"/>
</dbReference>
<dbReference type="Proteomes" id="UP001324115">
    <property type="component" value="Unassembled WGS sequence"/>
</dbReference>
<dbReference type="InterPro" id="IPR001611">
    <property type="entry name" value="Leu-rich_rpt"/>
</dbReference>
<dbReference type="GO" id="GO:0043531">
    <property type="term" value="F:ADP binding"/>
    <property type="evidence" value="ECO:0007669"/>
    <property type="project" value="InterPro"/>
</dbReference>
<dbReference type="SMART" id="SM00255">
    <property type="entry name" value="TIR"/>
    <property type="match status" value="1"/>
</dbReference>
<dbReference type="Gene3D" id="1.10.8.430">
    <property type="entry name" value="Helical domain of apoptotic protease-activating factors"/>
    <property type="match status" value="1"/>
</dbReference>
<dbReference type="Pfam" id="PF23282">
    <property type="entry name" value="WHD_ROQ1"/>
    <property type="match status" value="1"/>
</dbReference>
<dbReference type="Gene3D" id="3.40.50.300">
    <property type="entry name" value="P-loop containing nucleotide triphosphate hydrolases"/>
    <property type="match status" value="1"/>
</dbReference>
<dbReference type="Pfam" id="PF00931">
    <property type="entry name" value="NB-ARC"/>
    <property type="match status" value="1"/>
</dbReference>
<keyword evidence="2" id="KW-0677">Repeat</keyword>
<dbReference type="InterPro" id="IPR000157">
    <property type="entry name" value="TIR_dom"/>
</dbReference>
<feature type="region of interest" description="Disordered" evidence="4">
    <location>
        <begin position="1"/>
        <end position="20"/>
    </location>
</feature>
<dbReference type="InterPro" id="IPR011713">
    <property type="entry name" value="Leu-rich_rpt_3"/>
</dbReference>
<dbReference type="Gene3D" id="3.40.50.10140">
    <property type="entry name" value="Toll/interleukin-1 receptor homology (TIR) domain"/>
    <property type="match status" value="1"/>
</dbReference>
<keyword evidence="1" id="KW-0433">Leucine-rich repeat</keyword>
<dbReference type="Gene3D" id="3.80.10.10">
    <property type="entry name" value="Ribonuclease Inhibitor"/>
    <property type="match status" value="2"/>
</dbReference>
<dbReference type="FunFam" id="3.40.50.10140:FF:000007">
    <property type="entry name" value="Disease resistance protein (TIR-NBS-LRR class)"/>
    <property type="match status" value="1"/>
</dbReference>
<evidence type="ECO:0000313" key="7">
    <source>
        <dbReference type="Proteomes" id="UP001324115"/>
    </source>
</evidence>
<dbReference type="InterPro" id="IPR058192">
    <property type="entry name" value="WHD_ROQ1-like"/>
</dbReference>
<dbReference type="SMART" id="SM00369">
    <property type="entry name" value="LRR_TYP"/>
    <property type="match status" value="3"/>
</dbReference>
<dbReference type="SUPFAM" id="SSF52540">
    <property type="entry name" value="P-loop containing nucleoside triphosphate hydrolases"/>
    <property type="match status" value="1"/>
</dbReference>
<dbReference type="InterPro" id="IPR002182">
    <property type="entry name" value="NB-ARC"/>
</dbReference>
<dbReference type="GO" id="GO:0007165">
    <property type="term" value="P:signal transduction"/>
    <property type="evidence" value="ECO:0007669"/>
    <property type="project" value="InterPro"/>
</dbReference>
<dbReference type="InterPro" id="IPR027417">
    <property type="entry name" value="P-loop_NTPase"/>
</dbReference>
<dbReference type="PANTHER" id="PTHR11017:SF559">
    <property type="entry name" value="DISEASE RESISTANCE PROTEIN CHL1"/>
    <property type="match status" value="1"/>
</dbReference>
<evidence type="ECO:0000256" key="4">
    <source>
        <dbReference type="SAM" id="MobiDB-lite"/>
    </source>
</evidence>
<dbReference type="InterPro" id="IPR042197">
    <property type="entry name" value="Apaf_helical"/>
</dbReference>
<protein>
    <recommendedName>
        <fullName evidence="5">TIR domain-containing protein</fullName>
    </recommendedName>
</protein>
<proteinExistence type="predicted"/>
<dbReference type="InterPro" id="IPR032675">
    <property type="entry name" value="LRR_dom_sf"/>
</dbReference>
<dbReference type="SUPFAM" id="SSF52200">
    <property type="entry name" value="Toll/Interleukin receptor TIR domain"/>
    <property type="match status" value="1"/>
</dbReference>
<evidence type="ECO:0000313" key="6">
    <source>
        <dbReference type="EMBL" id="KAK4607971.1"/>
    </source>
</evidence>
<dbReference type="PRINTS" id="PR00364">
    <property type="entry name" value="DISEASERSIST"/>
</dbReference>
<evidence type="ECO:0000259" key="5">
    <source>
        <dbReference type="PROSITE" id="PS50104"/>
    </source>
</evidence>
<dbReference type="InterPro" id="IPR044974">
    <property type="entry name" value="Disease_R_plants"/>
</dbReference>
<evidence type="ECO:0000256" key="2">
    <source>
        <dbReference type="ARBA" id="ARBA00022737"/>
    </source>
</evidence>
<name>A0AAN7GDP4_QUERU</name>
<dbReference type="PANTHER" id="PTHR11017">
    <property type="entry name" value="LEUCINE-RICH REPEAT-CONTAINING PROTEIN"/>
    <property type="match status" value="1"/>
</dbReference>